<reference evidence="2 3" key="2">
    <citation type="submission" date="2018-04" db="EMBL/GenBank/DDBJ databases">
        <title>OglaRS2 (Oryza glaberrima Reference Sequence Version 2).</title>
        <authorList>
            <person name="Zhang J."/>
            <person name="Kudrna D."/>
            <person name="Lee S."/>
            <person name="Talag J."/>
            <person name="Rajasekar S."/>
            <person name="Wing R.A."/>
        </authorList>
    </citation>
    <scope>NUCLEOTIDE SEQUENCE [LARGE SCALE GENOMIC DNA]</scope>
    <source>
        <strain evidence="2 3">cv. IRGC 96717</strain>
    </source>
</reference>
<name>I1R4F8_ORYGL</name>
<dbReference type="EnsemblPlants" id="ORGLA12G0041400.1">
    <property type="protein sequence ID" value="ORGLA12G0041400.1"/>
    <property type="gene ID" value="ORGLA12G0041400"/>
</dbReference>
<sequence length="89" mass="9511">MERTTAATGDDENDDEDGDGAIKYKNHDSSPQQVFTTDSVILTISNINDDLTCRKGGPGATASSIPEFPTQPPGETRHEIDAEFTGKAL</sequence>
<feature type="compositionally biased region" description="Acidic residues" evidence="1">
    <location>
        <begin position="9"/>
        <end position="19"/>
    </location>
</feature>
<dbReference type="Gramene" id="ORGLA12G0041400.1">
    <property type="protein sequence ID" value="ORGLA12G0041400.1"/>
    <property type="gene ID" value="ORGLA12G0041400"/>
</dbReference>
<accession>I1R4F8</accession>
<keyword evidence="3" id="KW-1185">Reference proteome</keyword>
<feature type="region of interest" description="Disordered" evidence="1">
    <location>
        <begin position="54"/>
        <end position="89"/>
    </location>
</feature>
<organism evidence="2 3">
    <name type="scientific">Oryza glaberrima</name>
    <name type="common">African rice</name>
    <dbReference type="NCBI Taxonomy" id="4538"/>
    <lineage>
        <taxon>Eukaryota</taxon>
        <taxon>Viridiplantae</taxon>
        <taxon>Streptophyta</taxon>
        <taxon>Embryophyta</taxon>
        <taxon>Tracheophyta</taxon>
        <taxon>Spermatophyta</taxon>
        <taxon>Magnoliopsida</taxon>
        <taxon>Liliopsida</taxon>
        <taxon>Poales</taxon>
        <taxon>Poaceae</taxon>
        <taxon>BOP clade</taxon>
        <taxon>Oryzoideae</taxon>
        <taxon>Oryzeae</taxon>
        <taxon>Oryzinae</taxon>
        <taxon>Oryza</taxon>
    </lineage>
</organism>
<evidence type="ECO:0000313" key="2">
    <source>
        <dbReference type="EnsemblPlants" id="ORGLA12G0041400.1"/>
    </source>
</evidence>
<dbReference type="HOGENOM" id="CLU_2458447_0_0_1"/>
<feature type="region of interest" description="Disordered" evidence="1">
    <location>
        <begin position="1"/>
        <end position="33"/>
    </location>
</feature>
<evidence type="ECO:0000313" key="3">
    <source>
        <dbReference type="Proteomes" id="UP000007306"/>
    </source>
</evidence>
<proteinExistence type="predicted"/>
<reference evidence="2" key="1">
    <citation type="submission" date="2015-06" db="UniProtKB">
        <authorList>
            <consortium name="EnsemblPlants"/>
        </authorList>
    </citation>
    <scope>IDENTIFICATION</scope>
</reference>
<dbReference type="AlphaFoldDB" id="I1R4F8"/>
<protein>
    <submittedName>
        <fullName evidence="2">Uncharacterized protein</fullName>
    </submittedName>
</protein>
<evidence type="ECO:0000256" key="1">
    <source>
        <dbReference type="SAM" id="MobiDB-lite"/>
    </source>
</evidence>
<dbReference type="Proteomes" id="UP000007306">
    <property type="component" value="Chromosome 12"/>
</dbReference>